<accession>A0A564TE36</accession>
<sequence>MKNNELQMPANYAVLNESETSCVKGGGVIAQVFYALGRMFSGVHYDSWESESKTLEETHGAVVSKNGNVYTYSDGFTHTMDNGSSWGVSSIGNFFYGIGDLFNALWL</sequence>
<gene>
    <name evidence="1" type="ORF">FPPS064S07_02701</name>
</gene>
<organism evidence="1 2">
    <name type="scientific">Faecalibacterium prausnitzii</name>
    <dbReference type="NCBI Taxonomy" id="853"/>
    <lineage>
        <taxon>Bacteria</taxon>
        <taxon>Bacillati</taxon>
        <taxon>Bacillota</taxon>
        <taxon>Clostridia</taxon>
        <taxon>Eubacteriales</taxon>
        <taxon>Oscillospiraceae</taxon>
        <taxon>Faecalibacterium</taxon>
    </lineage>
</organism>
<dbReference type="EMBL" id="CABHMY010000094">
    <property type="protein sequence ID" value="VUX05703.1"/>
    <property type="molecule type" value="Genomic_DNA"/>
</dbReference>
<keyword evidence="2" id="KW-1185">Reference proteome</keyword>
<reference evidence="1 2" key="1">
    <citation type="submission" date="2019-07" db="EMBL/GenBank/DDBJ databases">
        <authorList>
            <person name="Hibberd C M."/>
            <person name="Gehrig L. J."/>
            <person name="Chang H.-W."/>
            <person name="Venkatesh S."/>
        </authorList>
    </citation>
    <scope>NUCLEOTIDE SEQUENCE [LARGE SCALE GENOMIC DNA]</scope>
    <source>
        <strain evidence="1">Faecalibacterium_prausnitzii_JG_BgPS064</strain>
    </source>
</reference>
<evidence type="ECO:0000313" key="2">
    <source>
        <dbReference type="Proteomes" id="UP000406184"/>
    </source>
</evidence>
<evidence type="ECO:0000313" key="1">
    <source>
        <dbReference type="EMBL" id="VUX05703.1"/>
    </source>
</evidence>
<dbReference type="AlphaFoldDB" id="A0A564TE36"/>
<proteinExistence type="predicted"/>
<name>A0A564TE36_9FIRM</name>
<dbReference type="Proteomes" id="UP000406184">
    <property type="component" value="Unassembled WGS sequence"/>
</dbReference>
<dbReference type="RefSeq" id="WP_158398642.1">
    <property type="nucleotide sequence ID" value="NZ_CABHMY010000094.1"/>
</dbReference>
<protein>
    <submittedName>
        <fullName evidence="1">Uncharacterized protein</fullName>
    </submittedName>
</protein>